<reference evidence="2" key="4">
    <citation type="submission" date="2025-08" db="UniProtKB">
        <authorList>
            <consortium name="Ensembl"/>
        </authorList>
    </citation>
    <scope>IDENTIFICATION</scope>
</reference>
<dbReference type="GO" id="GO:1901673">
    <property type="term" value="P:regulation of mitotic spindle assembly"/>
    <property type="evidence" value="ECO:0007669"/>
    <property type="project" value="TreeGrafter"/>
</dbReference>
<dbReference type="AlphaFoldDB" id="A0A671FDH4"/>
<dbReference type="GO" id="GO:0036064">
    <property type="term" value="C:ciliary basal body"/>
    <property type="evidence" value="ECO:0007669"/>
    <property type="project" value="TreeGrafter"/>
</dbReference>
<dbReference type="PANTHER" id="PTHR31022">
    <property type="entry name" value="CENTRIOLE, CILIA AND SPINDLE-ASSOCIATED PROTEIN"/>
    <property type="match status" value="1"/>
</dbReference>
<dbReference type="Pfam" id="PF15748">
    <property type="entry name" value="CCSAP"/>
    <property type="match status" value="1"/>
</dbReference>
<feature type="compositionally biased region" description="Low complexity" evidence="1">
    <location>
        <begin position="56"/>
        <end position="78"/>
    </location>
</feature>
<dbReference type="GO" id="GO:0030424">
    <property type="term" value="C:axon"/>
    <property type="evidence" value="ECO:0007669"/>
    <property type="project" value="TreeGrafter"/>
</dbReference>
<dbReference type="Ensembl" id="ENSRFET00010022296.1">
    <property type="protein sequence ID" value="ENSRFEP00010020467.1"/>
    <property type="gene ID" value="ENSRFEG00010013767.1"/>
</dbReference>
<dbReference type="GO" id="GO:0008017">
    <property type="term" value="F:microtubule binding"/>
    <property type="evidence" value="ECO:0007669"/>
    <property type="project" value="TreeGrafter"/>
</dbReference>
<keyword evidence="3" id="KW-1185">Reference proteome</keyword>
<feature type="compositionally biased region" description="Basic and acidic residues" evidence="1">
    <location>
        <begin position="133"/>
        <end position="152"/>
    </location>
</feature>
<gene>
    <name evidence="2" type="primary">CCSAP</name>
</gene>
<dbReference type="InParanoid" id="A0A671FDH4"/>
<accession>A0A671FDH4</accession>
<sequence length="295" mass="30985">MSPGSGVKSEYMKRYREPCWDEYAPCYRERLHYRLGRRLLEQAHAPWLWDDWGPAGASDDSASSASSGAGSPAPQCAPDSPPPPAEPGAPEEPARDAEAGDAEAGDAEAGDAEAGDAEAGDAEATSVSALPVKDVKEKPEQPVKTKETDRLPSCEARQQQGAVFGRGAGKAVRSPQRSSSKTKEKKRPFALYGWGEKQMDTGSQRTHNVLASAPVSEVPSACPLPSGWAQAASHPCHIPRSLGHRRDSTVGQGNPVGGICMSAARSWLAPGGLAALSLANMWAHGQSGLLGSWGP</sequence>
<reference evidence="2 3" key="1">
    <citation type="journal article" date="2015" name="Annu Rev Anim Biosci">
        <title>The Genome 10K Project: a way forward.</title>
        <authorList>
            <person name="Koepfli K.P."/>
            <person name="Paten B."/>
            <person name="O'Brien S.J."/>
            <person name="Koepfli K.P."/>
            <person name="Paten B."/>
            <person name="Antunes A."/>
            <person name="Belov K."/>
            <person name="Bustamante C."/>
            <person name="Castoe T.A."/>
            <person name="Clawson H."/>
            <person name="Crawford A.J."/>
            <person name="Diekhans M."/>
            <person name="Distel D."/>
            <person name="Durbin R."/>
            <person name="Earl D."/>
            <person name="Fujita M.K."/>
            <person name="Gamble T."/>
            <person name="Georges A."/>
            <person name="Gemmell N."/>
            <person name="Gilbert M.T."/>
            <person name="Graves J.M."/>
            <person name="Green R.E."/>
            <person name="Hickey G."/>
            <person name="Jarvis E.D."/>
            <person name="Johnson W."/>
            <person name="Komissarov A."/>
            <person name="Korf I."/>
            <person name="Kuhn R."/>
            <person name="Larkin D.M."/>
            <person name="Lewin H."/>
            <person name="Lopez J.V."/>
            <person name="Ma J."/>
            <person name="Marques-Bonet T."/>
            <person name="Miller W."/>
            <person name="Murphy R."/>
            <person name="Pevzner P."/>
            <person name="Shapiro B."/>
            <person name="Steiner C."/>
            <person name="Tamazian G."/>
            <person name="Venkatesh B."/>
            <person name="Wang J."/>
            <person name="Wayne R."/>
            <person name="Wiley E."/>
            <person name="Yang H."/>
            <person name="Zhang G."/>
            <person name="Haussler D."/>
            <person name="Ryder O."/>
            <person name="O'Brien S.J."/>
        </authorList>
    </citation>
    <scope>NUCLEOTIDE SEQUENCE</scope>
</reference>
<dbReference type="GO" id="GO:0005819">
    <property type="term" value="C:spindle"/>
    <property type="evidence" value="ECO:0007669"/>
    <property type="project" value="TreeGrafter"/>
</dbReference>
<name>A0A671FDH4_RHIFE</name>
<evidence type="ECO:0000313" key="2">
    <source>
        <dbReference type="Ensembl" id="ENSRFEP00010020467.1"/>
    </source>
</evidence>
<feature type="region of interest" description="Disordered" evidence="1">
    <location>
        <begin position="56"/>
        <end position="188"/>
    </location>
</feature>
<dbReference type="GeneTree" id="ENSGT00390000003512"/>
<reference evidence="3" key="3">
    <citation type="submission" date="2018-12" db="EMBL/GenBank/DDBJ databases">
        <title>G10K-VGP greater horseshoe bat female genome, primary haplotype.</title>
        <authorList>
            <person name="Teeling E."/>
            <person name="Myers G."/>
            <person name="Vernes S."/>
            <person name="Pippel M."/>
            <person name="Winkler S."/>
            <person name="Fedrigo O."/>
            <person name="Rhie A."/>
            <person name="Koren S."/>
            <person name="Phillippy A."/>
            <person name="Lewin H."/>
            <person name="Damas J."/>
            <person name="Howe K."/>
            <person name="Mountcastle J."/>
            <person name="Jarvis E.D."/>
        </authorList>
    </citation>
    <scope>NUCLEOTIDE SEQUENCE [LARGE SCALE GENOMIC DNA]</scope>
</reference>
<dbReference type="PANTHER" id="PTHR31022:SF4">
    <property type="entry name" value="CENTRIOLE, CILIA AND SPINDLE-ASSOCIATED PROTEIN"/>
    <property type="match status" value="1"/>
</dbReference>
<evidence type="ECO:0000313" key="3">
    <source>
        <dbReference type="Proteomes" id="UP000472240"/>
    </source>
</evidence>
<proteinExistence type="predicted"/>
<dbReference type="Proteomes" id="UP000472240">
    <property type="component" value="Chromosome 27"/>
</dbReference>
<evidence type="ECO:0000256" key="1">
    <source>
        <dbReference type="SAM" id="MobiDB-lite"/>
    </source>
</evidence>
<dbReference type="GO" id="GO:0005814">
    <property type="term" value="C:centriole"/>
    <property type="evidence" value="ECO:0007669"/>
    <property type="project" value="TreeGrafter"/>
</dbReference>
<dbReference type="GO" id="GO:0035869">
    <property type="term" value="C:ciliary transition zone"/>
    <property type="evidence" value="ECO:0007669"/>
    <property type="project" value="TreeGrafter"/>
</dbReference>
<feature type="compositionally biased region" description="Acidic residues" evidence="1">
    <location>
        <begin position="99"/>
        <end position="121"/>
    </location>
</feature>
<reference evidence="2" key="5">
    <citation type="submission" date="2025-09" db="UniProtKB">
        <authorList>
            <consortium name="Ensembl"/>
        </authorList>
    </citation>
    <scope>IDENTIFICATION</scope>
</reference>
<protein>
    <submittedName>
        <fullName evidence="2">Centriole, cilia and spindle associated protein</fullName>
    </submittedName>
</protein>
<reference evidence="2 3" key="2">
    <citation type="journal article" date="2018" name="Annu Rev Anim Biosci">
        <title>Bat Biology, Genomes, and the Bat1K Project: To Generate Chromosome-Level Genomes for All Living Bat Species.</title>
        <authorList>
            <person name="Teeling E.C."/>
            <person name="Vernes S.C."/>
            <person name="Davalos L.M."/>
            <person name="Ray D.A."/>
            <person name="Gilbert M.T.P."/>
            <person name="Myers E."/>
        </authorList>
    </citation>
    <scope>NUCLEOTIDE SEQUENCE</scope>
</reference>
<dbReference type="InterPro" id="IPR029774">
    <property type="entry name" value="CSAP"/>
</dbReference>
<dbReference type="GO" id="GO:0005930">
    <property type="term" value="C:axoneme"/>
    <property type="evidence" value="ECO:0007669"/>
    <property type="project" value="TreeGrafter"/>
</dbReference>
<organism evidence="2 3">
    <name type="scientific">Rhinolophus ferrumequinum</name>
    <name type="common">Greater horseshoe bat</name>
    <dbReference type="NCBI Taxonomy" id="59479"/>
    <lineage>
        <taxon>Eukaryota</taxon>
        <taxon>Metazoa</taxon>
        <taxon>Chordata</taxon>
        <taxon>Craniata</taxon>
        <taxon>Vertebrata</taxon>
        <taxon>Euteleostomi</taxon>
        <taxon>Mammalia</taxon>
        <taxon>Eutheria</taxon>
        <taxon>Laurasiatheria</taxon>
        <taxon>Chiroptera</taxon>
        <taxon>Yinpterochiroptera</taxon>
        <taxon>Rhinolophoidea</taxon>
        <taxon>Rhinolophidae</taxon>
        <taxon>Rhinolophinae</taxon>
        <taxon>Rhinolophus</taxon>
    </lineage>
</organism>